<dbReference type="EMBL" id="LR594035">
    <property type="protein sequence ID" value="VTS29885.1"/>
    <property type="molecule type" value="Genomic_DNA"/>
</dbReference>
<protein>
    <submittedName>
        <fullName evidence="1">Uncharacterized protein</fullName>
    </submittedName>
</protein>
<evidence type="ECO:0000313" key="2">
    <source>
        <dbReference type="Proteomes" id="UP000304914"/>
    </source>
</evidence>
<accession>A0A4U9YS79</accession>
<dbReference type="AlphaFoldDB" id="A0A4U9YS79"/>
<reference evidence="1 2" key="1">
    <citation type="submission" date="2019-05" db="EMBL/GenBank/DDBJ databases">
        <authorList>
            <consortium name="Pathogen Informatics"/>
        </authorList>
    </citation>
    <scope>NUCLEOTIDE SEQUENCE [LARGE SCALE GENOMIC DNA]</scope>
    <source>
        <strain evidence="1 2">NCTC5385</strain>
    </source>
</reference>
<evidence type="ECO:0000313" key="1">
    <source>
        <dbReference type="EMBL" id="VTS29885.1"/>
    </source>
</evidence>
<dbReference type="RefSeq" id="WP_138068656.1">
    <property type="nucleotide sequence ID" value="NZ_LR594035.1"/>
</dbReference>
<gene>
    <name evidence="1" type="ORF">NCTC5385_01469</name>
</gene>
<organism evidence="1 2">
    <name type="scientific">Streptococcus pseudoporcinus</name>
    <dbReference type="NCBI Taxonomy" id="361101"/>
    <lineage>
        <taxon>Bacteria</taxon>
        <taxon>Bacillati</taxon>
        <taxon>Bacillota</taxon>
        <taxon>Bacilli</taxon>
        <taxon>Lactobacillales</taxon>
        <taxon>Streptococcaceae</taxon>
        <taxon>Streptococcus</taxon>
    </lineage>
</organism>
<name>A0A4U9YS79_9STRE</name>
<dbReference type="Proteomes" id="UP000304914">
    <property type="component" value="Chromosome"/>
</dbReference>
<sequence length="261" mass="31677">MDMYKVENLSYSELCETNKYSFFMKRQDDRYDVFSKGLKEGVQFKFLSNDMGTHSDEYLEIFLNDMKEVSKEFIVKGNEFYFISVLMLLIFLDVNNSGDLLKGGYAYVSHVQGFFTFFKKYEGIKEYYEKKYQENHVNIEKIYKKYLEVKLKNIWIYREVRDIIENLKVIIRPDIENNNIHFLKYKESGKDMDGLLYKSKFHKKMGSGIDFEDIEFKINRFILICEYFFLKNMGLSYKDRTFMCFCIYRYIEEIYNFSYDT</sequence>
<proteinExistence type="predicted"/>